<dbReference type="EC" id="2.7.13.3" evidence="2"/>
<dbReference type="InterPro" id="IPR000014">
    <property type="entry name" value="PAS"/>
</dbReference>
<keyword evidence="2" id="KW-0808">Transferase</keyword>
<dbReference type="OrthoDB" id="9797304at2"/>
<name>A0A1Y5SZJ2_9RHOB</name>
<organism evidence="2 3">
    <name type="scientific">Palleronia marisminoris</name>
    <dbReference type="NCBI Taxonomy" id="315423"/>
    <lineage>
        <taxon>Bacteria</taxon>
        <taxon>Pseudomonadati</taxon>
        <taxon>Pseudomonadota</taxon>
        <taxon>Alphaproteobacteria</taxon>
        <taxon>Rhodobacterales</taxon>
        <taxon>Roseobacteraceae</taxon>
        <taxon>Palleronia</taxon>
    </lineage>
</organism>
<evidence type="ECO:0000313" key="3">
    <source>
        <dbReference type="Proteomes" id="UP000193870"/>
    </source>
</evidence>
<dbReference type="Pfam" id="PF12860">
    <property type="entry name" value="PAS_7"/>
    <property type="match status" value="1"/>
</dbReference>
<feature type="domain" description="PAS" evidence="1">
    <location>
        <begin position="384"/>
        <end position="436"/>
    </location>
</feature>
<dbReference type="GO" id="GO:0004673">
    <property type="term" value="F:protein histidine kinase activity"/>
    <property type="evidence" value="ECO:0007669"/>
    <property type="project" value="UniProtKB-EC"/>
</dbReference>
<keyword evidence="3" id="KW-1185">Reference proteome</keyword>
<dbReference type="STRING" id="315423.SAMN04488020_106138"/>
<dbReference type="AlphaFoldDB" id="A0A1Y5SZJ2"/>
<dbReference type="EMBL" id="FWFV01000006">
    <property type="protein sequence ID" value="SLN51702.1"/>
    <property type="molecule type" value="Genomic_DNA"/>
</dbReference>
<sequence length="505" mass="54812">MAAQTTLMLLGMAGAVTAALGALGLLSATRPRLLVRDVSDRTVFILDADRVIDATATARTMLEFLGGEEGEAWRRDRVIEWLTNSFPDLPAALASMDERAERMVIGRDGAGRLDLEQDGDRLRLTMREDGNDRILVDRVCQSAALDELETLRRAADGLVCPVWVEDAGGRLLWANRDYRARCERLHGRASWPLPALFPAEGFSGEDRQLLRLGDDWFDIRAAERGGNRVITAFPATDLAAAESNLRAFKGTVARTFAHLTVGLAIFDRGGRLAVFNPALGDLTTLPIDILISQPTLASFLDALRSRRMMPEPKNYASWRDRVAAVEGAAQEGTFSELWHLPGGRTFRVTGRPQPDGAYALLIEDVTSEVTLTRQFRARIDTGLAVLNALPEAVAVFDEGGALTLRNAAYDRLWGVDETPDLPGAVAAWRGRCLPDPSLEDLAQAIDARSGPVGPVADLPLRDGGRILVIAAPLPGSATLLRFVERAASGQALHPYQAELPRAQSA</sequence>
<dbReference type="Pfam" id="PF13188">
    <property type="entry name" value="PAS_8"/>
    <property type="match status" value="1"/>
</dbReference>
<reference evidence="2 3" key="1">
    <citation type="submission" date="2017-03" db="EMBL/GenBank/DDBJ databases">
        <authorList>
            <person name="Afonso C.L."/>
            <person name="Miller P.J."/>
            <person name="Scott M.A."/>
            <person name="Spackman E."/>
            <person name="Goraichik I."/>
            <person name="Dimitrov K.M."/>
            <person name="Suarez D.L."/>
            <person name="Swayne D.E."/>
        </authorList>
    </citation>
    <scope>NUCLEOTIDE SEQUENCE [LARGE SCALE GENOMIC DNA]</scope>
    <source>
        <strain evidence="2 3">CECT 7066</strain>
    </source>
</reference>
<accession>A0A1Y5SZJ2</accession>
<proteinExistence type="predicted"/>
<protein>
    <submittedName>
        <fullName evidence="2">Sensor protein DivL</fullName>
        <ecNumber evidence="2">2.7.13.3</ecNumber>
    </submittedName>
</protein>
<evidence type="ECO:0000313" key="2">
    <source>
        <dbReference type="EMBL" id="SLN51702.1"/>
    </source>
</evidence>
<dbReference type="Proteomes" id="UP000193870">
    <property type="component" value="Unassembled WGS sequence"/>
</dbReference>
<evidence type="ECO:0000259" key="1">
    <source>
        <dbReference type="Pfam" id="PF13188"/>
    </source>
</evidence>
<dbReference type="SUPFAM" id="SSF55785">
    <property type="entry name" value="PYP-like sensor domain (PAS domain)"/>
    <property type="match status" value="1"/>
</dbReference>
<gene>
    <name evidence="2" type="primary">divL</name>
    <name evidence="2" type="ORF">PAM7066_02372</name>
</gene>
<dbReference type="InterPro" id="IPR035965">
    <property type="entry name" value="PAS-like_dom_sf"/>
</dbReference>
<dbReference type="RefSeq" id="WP_085854335.1">
    <property type="nucleotide sequence ID" value="NZ_FOPF01000006.1"/>
</dbReference>